<keyword evidence="6" id="KW-0449">Lipoprotein</keyword>
<keyword evidence="9" id="KW-1185">Reference proteome</keyword>
<dbReference type="GO" id="GO:0003925">
    <property type="term" value="F:G protein activity"/>
    <property type="evidence" value="ECO:0007669"/>
    <property type="project" value="UniProtKB-EC"/>
</dbReference>
<evidence type="ECO:0000256" key="3">
    <source>
        <dbReference type="ARBA" id="ARBA00011984"/>
    </source>
</evidence>
<evidence type="ECO:0000313" key="8">
    <source>
        <dbReference type="EMBL" id="NWT84273.1"/>
    </source>
</evidence>
<dbReference type="PROSITE" id="PS51421">
    <property type="entry name" value="RAS"/>
    <property type="match status" value="1"/>
</dbReference>
<evidence type="ECO:0000256" key="2">
    <source>
        <dbReference type="ARBA" id="ARBA00006270"/>
    </source>
</evidence>
<dbReference type="PROSITE" id="PS51419">
    <property type="entry name" value="RAB"/>
    <property type="match status" value="1"/>
</dbReference>
<evidence type="ECO:0000256" key="1">
    <source>
        <dbReference type="ARBA" id="ARBA00004635"/>
    </source>
</evidence>
<organism evidence="8 9">
    <name type="scientific">Lanius ludovicianus</name>
    <name type="common">Loggerhead shrike</name>
    <dbReference type="NCBI Taxonomy" id="28713"/>
    <lineage>
        <taxon>Eukaryota</taxon>
        <taxon>Metazoa</taxon>
        <taxon>Chordata</taxon>
        <taxon>Craniata</taxon>
        <taxon>Vertebrata</taxon>
        <taxon>Euteleostomi</taxon>
        <taxon>Archelosauria</taxon>
        <taxon>Archosauria</taxon>
        <taxon>Dinosauria</taxon>
        <taxon>Saurischia</taxon>
        <taxon>Theropoda</taxon>
        <taxon>Coelurosauria</taxon>
        <taxon>Aves</taxon>
        <taxon>Neognathae</taxon>
        <taxon>Neoaves</taxon>
        <taxon>Telluraves</taxon>
        <taxon>Australaves</taxon>
        <taxon>Passeriformes</taxon>
        <taxon>Corvoidea</taxon>
        <taxon>Laniidae</taxon>
        <taxon>Lanius</taxon>
    </lineage>
</organism>
<evidence type="ECO:0000256" key="6">
    <source>
        <dbReference type="ARBA" id="ARBA00023289"/>
    </source>
</evidence>
<dbReference type="GO" id="GO:0016020">
    <property type="term" value="C:membrane"/>
    <property type="evidence" value="ECO:0007669"/>
    <property type="project" value="UniProtKB-SubCell"/>
</dbReference>
<dbReference type="InterPro" id="IPR001806">
    <property type="entry name" value="Small_GTPase"/>
</dbReference>
<keyword evidence="6" id="KW-0636">Prenylation</keyword>
<proteinExistence type="inferred from homology"/>
<reference evidence="8 9" key="1">
    <citation type="submission" date="2019-09" db="EMBL/GenBank/DDBJ databases">
        <title>Bird 10,000 Genomes (B10K) Project - Family phase.</title>
        <authorList>
            <person name="Zhang G."/>
        </authorList>
    </citation>
    <scope>NUCLEOTIDE SEQUENCE [LARGE SCALE GENOMIC DNA]</scope>
    <source>
        <strain evidence="8">B10K-DU-001-65</strain>
        <tissue evidence="8">Muscle</tissue>
    </source>
</reference>
<comment type="subcellular location">
    <subcellularLocation>
        <location evidence="1">Membrane</location>
        <topology evidence="1">Lipid-anchor</topology>
    </subcellularLocation>
</comment>
<name>A0A7K5RWY7_LANLU</name>
<evidence type="ECO:0000256" key="4">
    <source>
        <dbReference type="ARBA" id="ARBA00022741"/>
    </source>
</evidence>
<comment type="catalytic activity">
    <reaction evidence="7">
        <text>GTP + H2O = GDP + phosphate + H(+)</text>
        <dbReference type="Rhea" id="RHEA:19669"/>
        <dbReference type="ChEBI" id="CHEBI:15377"/>
        <dbReference type="ChEBI" id="CHEBI:15378"/>
        <dbReference type="ChEBI" id="CHEBI:37565"/>
        <dbReference type="ChEBI" id="CHEBI:43474"/>
        <dbReference type="ChEBI" id="CHEBI:58189"/>
        <dbReference type="EC" id="3.6.5.2"/>
    </reaction>
    <physiologicalReaction direction="left-to-right" evidence="7">
        <dbReference type="Rhea" id="RHEA:19670"/>
    </physiologicalReaction>
</comment>
<sequence>FVLVGHKWDLVAERSVSAEEAGHLAATLGMAFMETLAHSNINVELAFQTLAGGIQQAVGQGVLAPHQGYDGIRLISSQSHQQPLAQREPWECCQC</sequence>
<comment type="similarity">
    <text evidence="2">Belongs to the small GTPase superfamily. Rab family.</text>
</comment>
<dbReference type="EMBL" id="VYXG01005868">
    <property type="protein sequence ID" value="NWT84273.1"/>
    <property type="molecule type" value="Genomic_DNA"/>
</dbReference>
<accession>A0A7K5RWY7</accession>
<feature type="non-terminal residue" evidence="8">
    <location>
        <position position="95"/>
    </location>
</feature>
<dbReference type="InterPro" id="IPR027417">
    <property type="entry name" value="P-loop_NTPase"/>
</dbReference>
<dbReference type="Gene3D" id="3.40.50.300">
    <property type="entry name" value="P-loop containing nucleotide triphosphate hydrolases"/>
    <property type="match status" value="1"/>
</dbReference>
<gene>
    <name evidence="8" type="primary">Rab42</name>
    <name evidence="8" type="ORF">LANLUD_R14807</name>
</gene>
<comment type="caution">
    <text evidence="8">The sequence shown here is derived from an EMBL/GenBank/DDBJ whole genome shotgun (WGS) entry which is preliminary data.</text>
</comment>
<feature type="non-terminal residue" evidence="8">
    <location>
        <position position="1"/>
    </location>
</feature>
<dbReference type="GO" id="GO:0005525">
    <property type="term" value="F:GTP binding"/>
    <property type="evidence" value="ECO:0007669"/>
    <property type="project" value="UniProtKB-KW"/>
</dbReference>
<dbReference type="AlphaFoldDB" id="A0A7K5RWY7"/>
<dbReference type="EC" id="3.6.5.2" evidence="3"/>
<keyword evidence="4" id="KW-0547">Nucleotide-binding</keyword>
<dbReference type="SUPFAM" id="SSF52540">
    <property type="entry name" value="P-loop containing nucleoside triphosphate hydrolases"/>
    <property type="match status" value="1"/>
</dbReference>
<dbReference type="PANTHER" id="PTHR47980">
    <property type="entry name" value="LD44762P"/>
    <property type="match status" value="1"/>
</dbReference>
<evidence type="ECO:0000256" key="5">
    <source>
        <dbReference type="ARBA" id="ARBA00023134"/>
    </source>
</evidence>
<dbReference type="Pfam" id="PF00071">
    <property type="entry name" value="Ras"/>
    <property type="match status" value="1"/>
</dbReference>
<dbReference type="Proteomes" id="UP000547499">
    <property type="component" value="Unassembled WGS sequence"/>
</dbReference>
<keyword evidence="5" id="KW-0342">GTP-binding</keyword>
<dbReference type="InterPro" id="IPR050305">
    <property type="entry name" value="Small_GTPase_Rab"/>
</dbReference>
<evidence type="ECO:0000313" key="9">
    <source>
        <dbReference type="Proteomes" id="UP000547499"/>
    </source>
</evidence>
<protein>
    <recommendedName>
        <fullName evidence="3">small monomeric GTPase</fullName>
        <ecNumber evidence="3">3.6.5.2</ecNumber>
    </recommendedName>
</protein>
<evidence type="ECO:0000256" key="7">
    <source>
        <dbReference type="ARBA" id="ARBA00047660"/>
    </source>
</evidence>